<gene>
    <name evidence="1" type="ORF">SAMN02745180_01886</name>
</gene>
<name>A0A1M5XXP4_9FIRM</name>
<evidence type="ECO:0008006" key="3">
    <source>
        <dbReference type="Google" id="ProtNLM"/>
    </source>
</evidence>
<sequence length="148" mass="16916">MDVLELIDELEDIVEDSSSVPFSSKVMVDKGEILEIVKEIRIQLPDELKQASWVKEERQRILAEAQKEADTIVGEAQSHLEELIEEDEITKKAQERAEEILSKAQTNAKEIRLGAVEYADSILTETQLNLKDLIDILDKNRQELRGMK</sequence>
<organism evidence="1 2">
    <name type="scientific">Sporanaerobacter acetigenes DSM 13106</name>
    <dbReference type="NCBI Taxonomy" id="1123281"/>
    <lineage>
        <taxon>Bacteria</taxon>
        <taxon>Bacillati</taxon>
        <taxon>Bacillota</taxon>
        <taxon>Tissierellia</taxon>
        <taxon>Tissierellales</taxon>
        <taxon>Sporanaerobacteraceae</taxon>
        <taxon>Sporanaerobacter</taxon>
    </lineage>
</organism>
<evidence type="ECO:0000313" key="2">
    <source>
        <dbReference type="Proteomes" id="UP000184389"/>
    </source>
</evidence>
<dbReference type="RefSeq" id="WP_072744542.1">
    <property type="nucleotide sequence ID" value="NZ_FQXR01000008.1"/>
</dbReference>
<evidence type="ECO:0000313" key="1">
    <source>
        <dbReference type="EMBL" id="SHI04585.1"/>
    </source>
</evidence>
<reference evidence="1 2" key="1">
    <citation type="submission" date="2016-11" db="EMBL/GenBank/DDBJ databases">
        <authorList>
            <person name="Jaros S."/>
            <person name="Januszkiewicz K."/>
            <person name="Wedrychowicz H."/>
        </authorList>
    </citation>
    <scope>NUCLEOTIDE SEQUENCE [LARGE SCALE GENOMIC DNA]</scope>
    <source>
        <strain evidence="1 2">DSM 13106</strain>
    </source>
</reference>
<keyword evidence="2" id="KW-1185">Reference proteome</keyword>
<protein>
    <recommendedName>
        <fullName evidence="3">ATPase</fullName>
    </recommendedName>
</protein>
<dbReference type="STRING" id="1123281.SAMN02745180_01886"/>
<dbReference type="Proteomes" id="UP000184389">
    <property type="component" value="Unassembled WGS sequence"/>
</dbReference>
<dbReference type="EMBL" id="FQXR01000008">
    <property type="protein sequence ID" value="SHI04585.1"/>
    <property type="molecule type" value="Genomic_DNA"/>
</dbReference>
<accession>A0A1M5XXP4</accession>
<dbReference type="AlphaFoldDB" id="A0A1M5XXP4"/>
<proteinExistence type="predicted"/>
<dbReference type="OrthoDB" id="1690557at2"/>